<organism evidence="2 3">
    <name type="scientific">Colletotrichum fioriniae PJ7</name>
    <dbReference type="NCBI Taxonomy" id="1445577"/>
    <lineage>
        <taxon>Eukaryota</taxon>
        <taxon>Fungi</taxon>
        <taxon>Dikarya</taxon>
        <taxon>Ascomycota</taxon>
        <taxon>Pezizomycotina</taxon>
        <taxon>Sordariomycetes</taxon>
        <taxon>Hypocreomycetidae</taxon>
        <taxon>Glomerellales</taxon>
        <taxon>Glomerellaceae</taxon>
        <taxon>Colletotrichum</taxon>
        <taxon>Colletotrichum acutatum species complex</taxon>
    </lineage>
</organism>
<reference evidence="2 3" key="1">
    <citation type="submission" date="2014-02" db="EMBL/GenBank/DDBJ databases">
        <title>The genome sequence of Colletotrichum fioriniae PJ7.</title>
        <authorList>
            <person name="Baroncelli R."/>
            <person name="Thon M.R."/>
        </authorList>
    </citation>
    <scope>NUCLEOTIDE SEQUENCE [LARGE SCALE GENOMIC DNA]</scope>
    <source>
        <strain evidence="2 3">PJ7</strain>
    </source>
</reference>
<sequence>MTVPLPVSAAKRQAGHTTMAVGTLGEDASASAENRARQKQGHAIPAVPEWRRRGATIHLKVNLNWEGNDLTFPFVDVKGASFQASIKYDLAENITIEYAKGLLSTSWDKAELSRLAKANTSLMVYWCRNALLKSLRHEARYPNPRSPMPASAFPSASAPSSADNSATAIPRGRHNPDRTPDQRGVTIDERSPDFSKLAHIELCKDV</sequence>
<dbReference type="AlphaFoldDB" id="A0A010QY21"/>
<comment type="caution">
    <text evidence="2">The sequence shown here is derived from an EMBL/GenBank/DDBJ whole genome shotgun (WGS) entry which is preliminary data.</text>
</comment>
<feature type="compositionally biased region" description="Basic and acidic residues" evidence="1">
    <location>
        <begin position="174"/>
        <end position="192"/>
    </location>
</feature>
<dbReference type="Proteomes" id="UP000020467">
    <property type="component" value="Unassembled WGS sequence"/>
</dbReference>
<protein>
    <submittedName>
        <fullName evidence="2">Uncharacterized protein</fullName>
    </submittedName>
</protein>
<feature type="region of interest" description="Disordered" evidence="1">
    <location>
        <begin position="143"/>
        <end position="192"/>
    </location>
</feature>
<gene>
    <name evidence="2" type="ORF">CFIO01_12052</name>
</gene>
<evidence type="ECO:0000313" key="3">
    <source>
        <dbReference type="Proteomes" id="UP000020467"/>
    </source>
</evidence>
<dbReference type="OrthoDB" id="4790051at2759"/>
<accession>A0A010QY21</accession>
<dbReference type="EMBL" id="JARH01000125">
    <property type="protein sequence ID" value="EXF85127.1"/>
    <property type="molecule type" value="Genomic_DNA"/>
</dbReference>
<evidence type="ECO:0000256" key="1">
    <source>
        <dbReference type="SAM" id="MobiDB-lite"/>
    </source>
</evidence>
<keyword evidence="3" id="KW-1185">Reference proteome</keyword>
<evidence type="ECO:0000313" key="2">
    <source>
        <dbReference type="EMBL" id="EXF85127.1"/>
    </source>
</evidence>
<proteinExistence type="predicted"/>
<feature type="compositionally biased region" description="Low complexity" evidence="1">
    <location>
        <begin position="148"/>
        <end position="168"/>
    </location>
</feature>
<dbReference type="eggNOG" id="ENOG502T5TM">
    <property type="taxonomic scope" value="Eukaryota"/>
</dbReference>
<dbReference type="KEGG" id="cfj:CFIO01_12052"/>
<dbReference type="HOGENOM" id="CLU_1331853_0_0_1"/>
<name>A0A010QY21_9PEZI</name>